<dbReference type="Proteomes" id="UP001159363">
    <property type="component" value="Chromosome 14"/>
</dbReference>
<keyword evidence="3" id="KW-1185">Reference proteome</keyword>
<feature type="region of interest" description="Disordered" evidence="1">
    <location>
        <begin position="1"/>
        <end position="35"/>
    </location>
</feature>
<comment type="caution">
    <text evidence="2">The sequence shown here is derived from an EMBL/GenBank/DDBJ whole genome shotgun (WGS) entry which is preliminary data.</text>
</comment>
<feature type="compositionally biased region" description="Basic and acidic residues" evidence="1">
    <location>
        <begin position="299"/>
        <end position="311"/>
    </location>
</feature>
<name>A0ABQ9G8S8_9NEOP</name>
<protein>
    <submittedName>
        <fullName evidence="2">Uncharacterized protein</fullName>
    </submittedName>
</protein>
<feature type="compositionally biased region" description="Polar residues" evidence="1">
    <location>
        <begin position="16"/>
        <end position="26"/>
    </location>
</feature>
<organism evidence="2 3">
    <name type="scientific">Dryococelus australis</name>
    <dbReference type="NCBI Taxonomy" id="614101"/>
    <lineage>
        <taxon>Eukaryota</taxon>
        <taxon>Metazoa</taxon>
        <taxon>Ecdysozoa</taxon>
        <taxon>Arthropoda</taxon>
        <taxon>Hexapoda</taxon>
        <taxon>Insecta</taxon>
        <taxon>Pterygota</taxon>
        <taxon>Neoptera</taxon>
        <taxon>Polyneoptera</taxon>
        <taxon>Phasmatodea</taxon>
        <taxon>Verophasmatodea</taxon>
        <taxon>Anareolatae</taxon>
        <taxon>Phasmatidae</taxon>
        <taxon>Eurycanthinae</taxon>
        <taxon>Dryococelus</taxon>
    </lineage>
</organism>
<evidence type="ECO:0000313" key="3">
    <source>
        <dbReference type="Proteomes" id="UP001159363"/>
    </source>
</evidence>
<feature type="region of interest" description="Disordered" evidence="1">
    <location>
        <begin position="273"/>
        <end position="320"/>
    </location>
</feature>
<sequence>MKVRGKREIPKKTRLTAASSGTTPTCENPGVTRPGIELDESQATSAETGSGVMVRPANPRNSWANRIVSLWSKQMAQATVFRSDFPEFSVVSSDIPQLFWGAAIICIAGVRFMRSGQHRCSSRPGVCEHVPPLTFKGGMAGQASHMLRFGGLSFKTRRLTMAGHTHLHVFSFQWPGDERRRSQCYVGLDRGRCLLFSAPFTGQEGRGCSTTVFRKVLLQSRSCPGSKFEVKHYDGNTARLARRSDEALGVRVSVARIAPSLLDQLMRVKRGESGAAPECQGGGNGRSRENPPTSGIVQHDPHLQKNRERPGRNKSGNPGVFPTPGIFISFKGMKANFQHGGGRLRRSEPPVQICVPRFPCPRVHQILLLLADAAVDRRHKIDVKHMYTEVGIAIGSQFIRHALDDSEPVADLQGNK</sequence>
<evidence type="ECO:0000313" key="2">
    <source>
        <dbReference type="EMBL" id="KAJ8867882.1"/>
    </source>
</evidence>
<feature type="compositionally biased region" description="Basic and acidic residues" evidence="1">
    <location>
        <begin position="1"/>
        <end position="11"/>
    </location>
</feature>
<evidence type="ECO:0000256" key="1">
    <source>
        <dbReference type="SAM" id="MobiDB-lite"/>
    </source>
</evidence>
<reference evidence="2 3" key="1">
    <citation type="submission" date="2023-02" db="EMBL/GenBank/DDBJ databases">
        <title>LHISI_Scaffold_Assembly.</title>
        <authorList>
            <person name="Stuart O.P."/>
            <person name="Cleave R."/>
            <person name="Magrath M.J.L."/>
            <person name="Mikheyev A.S."/>
        </authorList>
    </citation>
    <scope>NUCLEOTIDE SEQUENCE [LARGE SCALE GENOMIC DNA]</scope>
    <source>
        <strain evidence="2">Daus_M_001</strain>
        <tissue evidence="2">Leg muscle</tissue>
    </source>
</reference>
<accession>A0ABQ9G8S8</accession>
<dbReference type="EMBL" id="JARBHB010000015">
    <property type="protein sequence ID" value="KAJ8867882.1"/>
    <property type="molecule type" value="Genomic_DNA"/>
</dbReference>
<proteinExistence type="predicted"/>
<gene>
    <name evidence="2" type="ORF">PR048_031687</name>
</gene>